<feature type="transmembrane region" description="Helical" evidence="1">
    <location>
        <begin position="6"/>
        <end position="25"/>
    </location>
</feature>
<feature type="domain" description="M23ase beta-sheet core" evidence="2">
    <location>
        <begin position="313"/>
        <end position="407"/>
    </location>
</feature>
<dbReference type="CDD" id="cd12797">
    <property type="entry name" value="M23_peptidase"/>
    <property type="match status" value="1"/>
</dbReference>
<dbReference type="EMBL" id="JABXWD010000356">
    <property type="protein sequence ID" value="MBV6342836.1"/>
    <property type="molecule type" value="Genomic_DNA"/>
</dbReference>
<evidence type="ECO:0000256" key="1">
    <source>
        <dbReference type="SAM" id="Phobius"/>
    </source>
</evidence>
<protein>
    <submittedName>
        <fullName evidence="3">M23 family metallopeptidase</fullName>
    </submittedName>
</protein>
<evidence type="ECO:0000313" key="3">
    <source>
        <dbReference type="EMBL" id="MBV6342836.1"/>
    </source>
</evidence>
<evidence type="ECO:0000313" key="4">
    <source>
        <dbReference type="Proteomes" id="UP001196980"/>
    </source>
</evidence>
<dbReference type="Proteomes" id="UP001196980">
    <property type="component" value="Unassembled WGS sequence"/>
</dbReference>
<keyword evidence="1" id="KW-0472">Membrane</keyword>
<evidence type="ECO:0000259" key="2">
    <source>
        <dbReference type="Pfam" id="PF01551"/>
    </source>
</evidence>
<keyword evidence="4" id="KW-1185">Reference proteome</keyword>
<keyword evidence="1" id="KW-0812">Transmembrane</keyword>
<gene>
    <name evidence="3" type="ORF">HWQ67_14715</name>
</gene>
<dbReference type="PANTHER" id="PTHR21666:SF289">
    <property type="entry name" value="L-ALA--D-GLU ENDOPEPTIDASE"/>
    <property type="match status" value="1"/>
</dbReference>
<dbReference type="InterPro" id="IPR050570">
    <property type="entry name" value="Cell_wall_metabolism_enzyme"/>
</dbReference>
<keyword evidence="1" id="KW-1133">Transmembrane helix</keyword>
<dbReference type="InterPro" id="IPR016047">
    <property type="entry name" value="M23ase_b-sheet_dom"/>
</dbReference>
<organism evidence="3 4">
    <name type="scientific">Candidatus Magnetobacterium casense</name>
    <dbReference type="NCBI Taxonomy" id="1455061"/>
    <lineage>
        <taxon>Bacteria</taxon>
        <taxon>Pseudomonadati</taxon>
        <taxon>Nitrospirota</taxon>
        <taxon>Thermodesulfovibrionia</taxon>
        <taxon>Thermodesulfovibrionales</taxon>
        <taxon>Candidatus Magnetobacteriaceae</taxon>
        <taxon>Candidatus Magnetobacterium</taxon>
    </lineage>
</organism>
<name>A0ABS6S1Z5_9BACT</name>
<dbReference type="Pfam" id="PF01551">
    <property type="entry name" value="Peptidase_M23"/>
    <property type="match status" value="1"/>
</dbReference>
<accession>A0ABS6S1Z5</accession>
<comment type="caution">
    <text evidence="3">The sequence shown here is derived from an EMBL/GenBank/DDBJ whole genome shotgun (WGS) entry which is preliminary data.</text>
</comment>
<sequence length="426" mass="46611">MKKYSAIILTIMVVALIAAGVVLFISRAKAPVVEGLQGFGVLPAQKVVVLRLTSNADIKYVEVLLTQDGKEAALVKDMPKRKTVELTLTVEPKKLSLSDGKAEVTVKAVSGRFATTQERLPVTIDTVPPEVSVINCSYITDQGSSAAALIQSRDAKAVYVRVGENAYPATNEILPDKQRFFVIYPIGLDTPVETPIFAEAIDEAGNKATTPITTIVKKTVYRKDTLKITDSFIKKQVYPMLNTPDIPPLEAFKTVNEKWRTEAEEKINASTKTGANKMLWNGTFVQMKNSKVFARFGDIRSYEYEGKIVSHSRHLGFDLASLSNTPVEASNAGVVVFTGDIGIYGNVVIIDHGIGLMSLYAHLSSIDVAVGQQVEKASIVAHSGMTGFAAGDHLHFAMLLHGQYVTPVAWWDKMWIEKRVLNVLNK</sequence>
<dbReference type="PANTHER" id="PTHR21666">
    <property type="entry name" value="PEPTIDASE-RELATED"/>
    <property type="match status" value="1"/>
</dbReference>
<proteinExistence type="predicted"/>
<dbReference type="RefSeq" id="WP_218253449.1">
    <property type="nucleotide sequence ID" value="NZ_JABXWD010000356.1"/>
</dbReference>
<reference evidence="3 4" key="1">
    <citation type="journal article" date="2020" name="J Geophys Res Biogeosci">
        <title>Magnetotaxis as an Adaptation to Enable Bacterial Shuttling of Microbial Sulfur and Sulfur Cycling Across Aquatic Oxic#Anoxic Interfaces.</title>
        <authorList>
            <person name="Li J."/>
            <person name="Liu P."/>
            <person name="Wang J."/>
            <person name="Roberts A.P."/>
            <person name="Pan Y."/>
        </authorList>
    </citation>
    <scope>NUCLEOTIDE SEQUENCE [LARGE SCALE GENOMIC DNA]</scope>
    <source>
        <strain evidence="3 4">MYR-1_YQ</strain>
    </source>
</reference>